<protein>
    <submittedName>
        <fullName evidence="1">Uncharacterized protein</fullName>
    </submittedName>
</protein>
<proteinExistence type="predicted"/>
<reference evidence="1 2" key="1">
    <citation type="journal article" date="2013" name="Curr. Biol.">
        <title>The Genome of the Foraminiferan Reticulomyxa filosa.</title>
        <authorList>
            <person name="Glockner G."/>
            <person name="Hulsmann N."/>
            <person name="Schleicher M."/>
            <person name="Noegel A.A."/>
            <person name="Eichinger L."/>
            <person name="Gallinger C."/>
            <person name="Pawlowski J."/>
            <person name="Sierra R."/>
            <person name="Euteneuer U."/>
            <person name="Pillet L."/>
            <person name="Moustafa A."/>
            <person name="Platzer M."/>
            <person name="Groth M."/>
            <person name="Szafranski K."/>
            <person name="Schliwa M."/>
        </authorList>
    </citation>
    <scope>NUCLEOTIDE SEQUENCE [LARGE SCALE GENOMIC DNA]</scope>
</reference>
<comment type="caution">
    <text evidence="1">The sequence shown here is derived from an EMBL/GenBank/DDBJ whole genome shotgun (WGS) entry which is preliminary data.</text>
</comment>
<dbReference type="AlphaFoldDB" id="X6LEF1"/>
<dbReference type="Proteomes" id="UP000023152">
    <property type="component" value="Unassembled WGS sequence"/>
</dbReference>
<accession>X6LEF1</accession>
<sequence>ISDIAILRESDIYKITNETLKMDSRNKIILTRKNVEQKNAERHYEMIEAISKPLELSDDFIDVHIAWKKAKIVHIHKPDRDHSRLHYYQVLANDGKDKLNDSQLLHQTQAGFQSWHNTYELSLR</sequence>
<evidence type="ECO:0000313" key="2">
    <source>
        <dbReference type="Proteomes" id="UP000023152"/>
    </source>
</evidence>
<keyword evidence="2" id="KW-1185">Reference proteome</keyword>
<dbReference type="EMBL" id="ASPP01043009">
    <property type="protein sequence ID" value="ETN99755.1"/>
    <property type="molecule type" value="Genomic_DNA"/>
</dbReference>
<organism evidence="1 2">
    <name type="scientific">Reticulomyxa filosa</name>
    <dbReference type="NCBI Taxonomy" id="46433"/>
    <lineage>
        <taxon>Eukaryota</taxon>
        <taxon>Sar</taxon>
        <taxon>Rhizaria</taxon>
        <taxon>Retaria</taxon>
        <taxon>Foraminifera</taxon>
        <taxon>Monothalamids</taxon>
        <taxon>Reticulomyxidae</taxon>
        <taxon>Reticulomyxa</taxon>
    </lineage>
</organism>
<evidence type="ECO:0000313" key="1">
    <source>
        <dbReference type="EMBL" id="ETN99755.1"/>
    </source>
</evidence>
<gene>
    <name evidence="1" type="ORF">RFI_37712</name>
</gene>
<name>X6LEF1_RETFI</name>
<feature type="non-terminal residue" evidence="1">
    <location>
        <position position="1"/>
    </location>
</feature>